<feature type="domain" description="TIR" evidence="5">
    <location>
        <begin position="16"/>
        <end position="185"/>
    </location>
</feature>
<dbReference type="PRINTS" id="PR00364">
    <property type="entry name" value="DISEASERSIST"/>
</dbReference>
<dbReference type="Pfam" id="PF23282">
    <property type="entry name" value="WHD_ROQ1"/>
    <property type="match status" value="1"/>
</dbReference>
<evidence type="ECO:0000313" key="6">
    <source>
        <dbReference type="Proteomes" id="UP000515121"/>
    </source>
</evidence>
<evidence type="ECO:0000256" key="3">
    <source>
        <dbReference type="ARBA" id="ARBA00022821"/>
    </source>
</evidence>
<dbReference type="SUPFAM" id="SSF52058">
    <property type="entry name" value="L domain-like"/>
    <property type="match status" value="1"/>
</dbReference>
<proteinExistence type="predicted"/>
<dbReference type="SUPFAM" id="SSF52540">
    <property type="entry name" value="P-loop containing nucleoside triphosphate hydrolases"/>
    <property type="match status" value="1"/>
</dbReference>
<dbReference type="GO" id="GO:0006952">
    <property type="term" value="P:defense response"/>
    <property type="evidence" value="ECO:0007669"/>
    <property type="project" value="UniProtKB-KW"/>
</dbReference>
<reference evidence="7" key="1">
    <citation type="submission" date="2025-08" db="UniProtKB">
        <authorList>
            <consortium name="RefSeq"/>
        </authorList>
    </citation>
    <scope>IDENTIFICATION</scope>
    <source>
        <tissue evidence="7">Fruit stalk</tissue>
    </source>
</reference>
<dbReference type="AlphaFoldDB" id="A0A6P5Y166"/>
<keyword evidence="6" id="KW-1185">Reference proteome</keyword>
<dbReference type="Proteomes" id="UP000515121">
    <property type="component" value="Unplaced"/>
</dbReference>
<sequence length="1229" mass="139116">MASIHLSEASSSTPKSKYDVFLSFRGEDTRKNFTDHLYAALIRAGVNTFRDDNELSRGKDISSELLKAIQESTISVVIFSKGYAFSRWCLNELVKIIECKNIIGQTVIPIFYDVDPSNVRKQTGGYAKAFAEHEERFEADTEMIKRWRTALSEAADLSGWDLQNVANGHESKFIQKIVEDVLRKINRVYLHVATHPVALECRVEKVIELLSMGSDHVRIVGIYGMGGIGKTTIAKAVYNSICDGFDGSSFLSDVKDISKKTNGLASIQQQLLSDILNLKSIRIHNVDRGINLIQERLCHQRVLIVLDDVDDSTQLNSLVGDLKWFGTGSRIIVTTRDARLLTELEVDKRYKVEELNPEESLQLFSWHAFRRPNPKDGYFQLSKSVVDHVQGLPLAFELLGSHLFKRSQLEWESVVEKLRYIPHDQIHKKLRISFDALDDQVKAIFLDIACFFIGLDKEYVMKILDGCGFFPVIGVSVLLERSLITIDHQGGHTLIKMHGLLRDMGREIVREESPNHIGKRSRLWFHEDVVSVLKTHKGTESVEGLSLDASACREDVIVSSTEALAKMINLRLLKINSIRFTSGSYEKFSKELRWLCWHKCPLKVLPPNLDLDNMAVLDMRFSNVRKVWKETKFIHKLKILDLSYSIYLVKTPKFAGLSNLERLEFEGCTSLTKVHQSIGQLERLVILNLADCNNLRELPDNSICNLRSLETLNLNGCTKLNRLPEHLGKLEALRKLLANGSAIKQLPISLGLMKNLEELLLAVRKEESTTKSLSPSFSRWVSPRSAGSPTLLPATFSHLSSLTRLNLGYRNLSDDDISIDFGSFQFLKSLILEGNKFYRPPVGISNLPRLGELYLNDCTNLQSIPELPSNLEFFGAKRCTSIYRYPKLFVGARIAQLVITNCPETMDMWDLPHLSTRPMFLFAYEEPSKEIFRSKNRYLEACIPSRKVPDWFDYKKIGSSILFHGPLLSTGETRAMIVYVVYSIKDEHNGSIDESLTIHFKNKTKGYESLDKPFPRTFDTEISQDHTWICYLTTEEYVSLKVDEGDEIEVSVEAHGGILVKECGIHLPIHQIEVEYFISIGCVVTANSIIRDAVVKTRLSKHLGKFGGLRKLLANRPAIKQLPISLGLLKNLEELLLARRKEELTTKSLSPSFSRWVSPRNASPSTLLPAMFSHLRSLTKPDLSHRNFEGSSIHWPCRLPGYLHDKKAIITMSGLHSEPPAVTSKTSTS</sequence>
<dbReference type="PANTHER" id="PTHR11017:SF271">
    <property type="entry name" value="DISEASE RESISTANCE PROTEIN (TIR-NBS-LRR CLASS) FAMILY"/>
    <property type="match status" value="1"/>
</dbReference>
<dbReference type="KEGG" id="dzi:111287788"/>
<dbReference type="PROSITE" id="PS50104">
    <property type="entry name" value="TIR"/>
    <property type="match status" value="1"/>
</dbReference>
<dbReference type="FunFam" id="3.40.50.10140:FF:000007">
    <property type="entry name" value="Disease resistance protein (TIR-NBS-LRR class)"/>
    <property type="match status" value="1"/>
</dbReference>
<dbReference type="GO" id="GO:0043531">
    <property type="term" value="F:ADP binding"/>
    <property type="evidence" value="ECO:0007669"/>
    <property type="project" value="InterPro"/>
</dbReference>
<evidence type="ECO:0000256" key="2">
    <source>
        <dbReference type="ARBA" id="ARBA00022737"/>
    </source>
</evidence>
<dbReference type="InterPro" id="IPR032675">
    <property type="entry name" value="LRR_dom_sf"/>
</dbReference>
<dbReference type="GeneID" id="111287788"/>
<dbReference type="InterPro" id="IPR058192">
    <property type="entry name" value="WHD_ROQ1-like"/>
</dbReference>
<dbReference type="SMART" id="SM00255">
    <property type="entry name" value="TIR"/>
    <property type="match status" value="1"/>
</dbReference>
<dbReference type="OrthoDB" id="1357022at2759"/>
<dbReference type="PANTHER" id="PTHR11017">
    <property type="entry name" value="LEUCINE-RICH REPEAT-CONTAINING PROTEIN"/>
    <property type="match status" value="1"/>
</dbReference>
<dbReference type="Gene3D" id="3.40.50.10140">
    <property type="entry name" value="Toll/interleukin-1 receptor homology (TIR) domain"/>
    <property type="match status" value="1"/>
</dbReference>
<protein>
    <submittedName>
        <fullName evidence="7">TMV resistance protein N-like</fullName>
    </submittedName>
</protein>
<dbReference type="GO" id="GO:0007165">
    <property type="term" value="P:signal transduction"/>
    <property type="evidence" value="ECO:0007669"/>
    <property type="project" value="InterPro"/>
</dbReference>
<dbReference type="InterPro" id="IPR002182">
    <property type="entry name" value="NB-ARC"/>
</dbReference>
<keyword evidence="2" id="KW-0677">Repeat</keyword>
<organism evidence="6 7">
    <name type="scientific">Durio zibethinus</name>
    <name type="common">Durian</name>
    <dbReference type="NCBI Taxonomy" id="66656"/>
    <lineage>
        <taxon>Eukaryota</taxon>
        <taxon>Viridiplantae</taxon>
        <taxon>Streptophyta</taxon>
        <taxon>Embryophyta</taxon>
        <taxon>Tracheophyta</taxon>
        <taxon>Spermatophyta</taxon>
        <taxon>Magnoliopsida</taxon>
        <taxon>eudicotyledons</taxon>
        <taxon>Gunneridae</taxon>
        <taxon>Pentapetalae</taxon>
        <taxon>rosids</taxon>
        <taxon>malvids</taxon>
        <taxon>Malvales</taxon>
        <taxon>Malvaceae</taxon>
        <taxon>Helicteroideae</taxon>
        <taxon>Durio</taxon>
    </lineage>
</organism>
<gene>
    <name evidence="7" type="primary">LOC111287788</name>
</gene>
<evidence type="ECO:0000256" key="1">
    <source>
        <dbReference type="ARBA" id="ARBA00022614"/>
    </source>
</evidence>
<keyword evidence="1" id="KW-0433">Leucine-rich repeat</keyword>
<dbReference type="Gene3D" id="3.40.50.300">
    <property type="entry name" value="P-loop containing nucleotide triphosphate hydrolases"/>
    <property type="match status" value="1"/>
</dbReference>
<dbReference type="InterPro" id="IPR055414">
    <property type="entry name" value="LRR_R13L4/SHOC2-like"/>
</dbReference>
<dbReference type="Pfam" id="PF01582">
    <property type="entry name" value="TIR"/>
    <property type="match status" value="1"/>
</dbReference>
<accession>A0A6P5Y166</accession>
<dbReference type="InterPro" id="IPR000157">
    <property type="entry name" value="TIR_dom"/>
</dbReference>
<dbReference type="InterPro" id="IPR035897">
    <property type="entry name" value="Toll_tir_struct_dom_sf"/>
</dbReference>
<dbReference type="SUPFAM" id="SSF52200">
    <property type="entry name" value="Toll/Interleukin receptor TIR domain"/>
    <property type="match status" value="1"/>
</dbReference>
<evidence type="ECO:0000256" key="4">
    <source>
        <dbReference type="ARBA" id="ARBA00023027"/>
    </source>
</evidence>
<keyword evidence="4" id="KW-0520">NAD</keyword>
<keyword evidence="3" id="KW-0611">Plant defense</keyword>
<dbReference type="InterPro" id="IPR027417">
    <property type="entry name" value="P-loop_NTPase"/>
</dbReference>
<dbReference type="Gene3D" id="1.10.8.430">
    <property type="entry name" value="Helical domain of apoptotic protease-activating factors"/>
    <property type="match status" value="1"/>
</dbReference>
<evidence type="ECO:0000259" key="5">
    <source>
        <dbReference type="PROSITE" id="PS50104"/>
    </source>
</evidence>
<dbReference type="Pfam" id="PF00931">
    <property type="entry name" value="NB-ARC"/>
    <property type="match status" value="1"/>
</dbReference>
<name>A0A6P5Y166_DURZI</name>
<dbReference type="InterPro" id="IPR042197">
    <property type="entry name" value="Apaf_helical"/>
</dbReference>
<dbReference type="Gene3D" id="3.80.10.10">
    <property type="entry name" value="Ribonuclease Inhibitor"/>
    <property type="match status" value="2"/>
</dbReference>
<dbReference type="RefSeq" id="XP_022734197.1">
    <property type="nucleotide sequence ID" value="XM_022878462.1"/>
</dbReference>
<evidence type="ECO:0000313" key="7">
    <source>
        <dbReference type="RefSeq" id="XP_022734197.1"/>
    </source>
</evidence>
<dbReference type="GO" id="GO:0051707">
    <property type="term" value="P:response to other organism"/>
    <property type="evidence" value="ECO:0007669"/>
    <property type="project" value="UniProtKB-ARBA"/>
</dbReference>
<dbReference type="Pfam" id="PF23598">
    <property type="entry name" value="LRR_14"/>
    <property type="match status" value="1"/>
</dbReference>
<dbReference type="InterPro" id="IPR044974">
    <property type="entry name" value="Disease_R_plants"/>
</dbReference>